<name>A0AAW4PIQ5_9EURY</name>
<sequence>MNGEESEGYAFVCPECEEHLEVDKKMKNTLIERGCVICGFPVTEEAFTEDSLSDLS</sequence>
<comment type="caution">
    <text evidence="1">The sequence shown here is derived from an EMBL/GenBank/DDBJ whole genome shotgun (WGS) entry which is preliminary data.</text>
</comment>
<dbReference type="InterPro" id="IPR055982">
    <property type="entry name" value="DUF7560"/>
</dbReference>
<reference evidence="1 2" key="1">
    <citation type="submission" date="2021-06" db="EMBL/GenBank/DDBJ databases">
        <title>Halomicroarcula sp. a new haloarchaeum isolated from saline soil.</title>
        <authorList>
            <person name="Duran-Viseras A."/>
            <person name="Sanchez-Porro C."/>
            <person name="Ventosa A."/>
        </authorList>
    </citation>
    <scope>NUCLEOTIDE SEQUENCE [LARGE SCALE GENOMIC DNA]</scope>
    <source>
        <strain evidence="1 2">F27</strain>
    </source>
</reference>
<dbReference type="AlphaFoldDB" id="A0AAW4PIQ5"/>
<proteinExistence type="predicted"/>
<dbReference type="EMBL" id="RKLT01000029">
    <property type="protein sequence ID" value="MBX0297841.1"/>
    <property type="molecule type" value="Genomic_DNA"/>
</dbReference>
<evidence type="ECO:0000313" key="1">
    <source>
        <dbReference type="EMBL" id="MBX0297841.1"/>
    </source>
</evidence>
<gene>
    <name evidence="1" type="ORF">EGH23_23530</name>
</gene>
<evidence type="ECO:0008006" key="3">
    <source>
        <dbReference type="Google" id="ProtNLM"/>
    </source>
</evidence>
<dbReference type="Pfam" id="PF24441">
    <property type="entry name" value="DUF7560"/>
    <property type="match status" value="1"/>
</dbReference>
<organism evidence="1 2">
    <name type="scientific">Haloarcula nitratireducens</name>
    <dbReference type="NCBI Taxonomy" id="2487749"/>
    <lineage>
        <taxon>Archaea</taxon>
        <taxon>Methanobacteriati</taxon>
        <taxon>Methanobacteriota</taxon>
        <taxon>Stenosarchaea group</taxon>
        <taxon>Halobacteria</taxon>
        <taxon>Halobacteriales</taxon>
        <taxon>Haloarculaceae</taxon>
        <taxon>Haloarcula</taxon>
    </lineage>
</organism>
<protein>
    <recommendedName>
        <fullName evidence="3">Small CPxCG-related zinc finger protein</fullName>
    </recommendedName>
</protein>
<keyword evidence="2" id="KW-1185">Reference proteome</keyword>
<evidence type="ECO:0000313" key="2">
    <source>
        <dbReference type="Proteomes" id="UP001430455"/>
    </source>
</evidence>
<dbReference type="Proteomes" id="UP001430455">
    <property type="component" value="Unassembled WGS sequence"/>
</dbReference>
<accession>A0AAW4PIQ5</accession>
<dbReference type="RefSeq" id="WP_220582423.1">
    <property type="nucleotide sequence ID" value="NZ_RKLT01000029.1"/>
</dbReference>